<dbReference type="EMBL" id="CATOUU010000126">
    <property type="protein sequence ID" value="CAI9917206.1"/>
    <property type="molecule type" value="Genomic_DNA"/>
</dbReference>
<evidence type="ECO:0000313" key="3">
    <source>
        <dbReference type="Proteomes" id="UP001642409"/>
    </source>
</evidence>
<gene>
    <name evidence="2" type="ORF">HINF_LOCUS47478</name>
    <name evidence="1" type="ORF">HINF_LOCUS4851</name>
</gene>
<evidence type="ECO:0000313" key="1">
    <source>
        <dbReference type="EMBL" id="CAI9917206.1"/>
    </source>
</evidence>
<proteinExistence type="predicted"/>
<accession>A0AA86NDP2</accession>
<dbReference type="AlphaFoldDB" id="A0AA86NDP2"/>
<protein>
    <submittedName>
        <fullName evidence="2">Hypothetical_protein</fullName>
    </submittedName>
</protein>
<dbReference type="EMBL" id="CAXDID020000214">
    <property type="protein sequence ID" value="CAL6057379.1"/>
    <property type="molecule type" value="Genomic_DNA"/>
</dbReference>
<keyword evidence="3" id="KW-1185">Reference proteome</keyword>
<name>A0AA86NDP2_9EUKA</name>
<sequence length="116" mass="13661">MREKYKIVIINGRQKLQFSPVAQYKEIILNAFAGQVEEIQSITQSEEIWVIYINLNDIDGYYLVNEIQKRVAPNVEVRKLINQQIGIKCKQYQLQSVTSLLDMCDQKLYYTISRLE</sequence>
<reference evidence="2 3" key="2">
    <citation type="submission" date="2024-07" db="EMBL/GenBank/DDBJ databases">
        <authorList>
            <person name="Akdeniz Z."/>
        </authorList>
    </citation>
    <scope>NUCLEOTIDE SEQUENCE [LARGE SCALE GENOMIC DNA]</scope>
</reference>
<organism evidence="1">
    <name type="scientific">Hexamita inflata</name>
    <dbReference type="NCBI Taxonomy" id="28002"/>
    <lineage>
        <taxon>Eukaryota</taxon>
        <taxon>Metamonada</taxon>
        <taxon>Diplomonadida</taxon>
        <taxon>Hexamitidae</taxon>
        <taxon>Hexamitinae</taxon>
        <taxon>Hexamita</taxon>
    </lineage>
</organism>
<comment type="caution">
    <text evidence="1">The sequence shown here is derived from an EMBL/GenBank/DDBJ whole genome shotgun (WGS) entry which is preliminary data.</text>
</comment>
<dbReference type="Proteomes" id="UP001642409">
    <property type="component" value="Unassembled WGS sequence"/>
</dbReference>
<evidence type="ECO:0000313" key="2">
    <source>
        <dbReference type="EMBL" id="CAL6057379.1"/>
    </source>
</evidence>
<reference evidence="1" key="1">
    <citation type="submission" date="2023-06" db="EMBL/GenBank/DDBJ databases">
        <authorList>
            <person name="Kurt Z."/>
        </authorList>
    </citation>
    <scope>NUCLEOTIDE SEQUENCE</scope>
</reference>